<gene>
    <name evidence="1" type="ORF">CYNAS_LOCUS12738</name>
</gene>
<dbReference type="InterPro" id="IPR036890">
    <property type="entry name" value="HATPase_C_sf"/>
</dbReference>
<evidence type="ECO:0000313" key="2">
    <source>
        <dbReference type="Proteomes" id="UP001176961"/>
    </source>
</evidence>
<keyword evidence="2" id="KW-1185">Reference proteome</keyword>
<sequence>MLPATIETAVAPETITKVTRLFNGSAHDILNELLQNARRADAGAVYVTLIGQPGDRLLTVTDDGHGIADPTTIVTLGRSGWSDDTREREDPAGMGVFSLAGRDVIVRSWSRPEHQGWCAHIPAGAWATSRPIAIEADPIDRGTAISMTMPEAWMPTLRATLEKVALFYPLPVYLDGEELPRRSWLAGAVHVEDWQGCRIGVFDSHAADWPLAKEVRINFHGVTVATTMPTVGEVDRGQYSALIPLLAPKIQLVLPARKEPVENDALAALRTVAKAAIFRAIARAGGHRLSYKEWGEAQALGIELAEAEPYLNRWTAPCADYRNSWQGQDHVRGDAMILVPDQAAIVAQPMQRALAGAPAFAAAPLVEAEPRFAGYTWSRSWPLPADIAFAPDPSYCDDVDEVGIFIRRGSNTTSADLSSLLEHAVFNPSSDSGDDSYETQLARFRATARERSVRLIEGGDAAIEAQLRMLLQNHVWIVPDDRTVAVTLTREKVAIVVTPRASEPA</sequence>
<dbReference type="EMBL" id="CATQJL010000282">
    <property type="protein sequence ID" value="CAJ0600755.1"/>
    <property type="molecule type" value="Genomic_DNA"/>
</dbReference>
<dbReference type="SUPFAM" id="SSF55874">
    <property type="entry name" value="ATPase domain of HSP90 chaperone/DNA topoisomerase II/histidine kinase"/>
    <property type="match status" value="1"/>
</dbReference>
<proteinExistence type="predicted"/>
<name>A0AA36M7S2_CYLNA</name>
<reference evidence="1" key="1">
    <citation type="submission" date="2023-07" db="EMBL/GenBank/DDBJ databases">
        <authorList>
            <consortium name="CYATHOMIX"/>
        </authorList>
    </citation>
    <scope>NUCLEOTIDE SEQUENCE</scope>
    <source>
        <strain evidence="1">N/A</strain>
    </source>
</reference>
<dbReference type="Proteomes" id="UP001176961">
    <property type="component" value="Unassembled WGS sequence"/>
</dbReference>
<organism evidence="1 2">
    <name type="scientific">Cylicocyclus nassatus</name>
    <name type="common">Nematode worm</name>
    <dbReference type="NCBI Taxonomy" id="53992"/>
    <lineage>
        <taxon>Eukaryota</taxon>
        <taxon>Metazoa</taxon>
        <taxon>Ecdysozoa</taxon>
        <taxon>Nematoda</taxon>
        <taxon>Chromadorea</taxon>
        <taxon>Rhabditida</taxon>
        <taxon>Rhabditina</taxon>
        <taxon>Rhabditomorpha</taxon>
        <taxon>Strongyloidea</taxon>
        <taxon>Strongylidae</taxon>
        <taxon>Cylicocyclus</taxon>
    </lineage>
</organism>
<evidence type="ECO:0008006" key="3">
    <source>
        <dbReference type="Google" id="ProtNLM"/>
    </source>
</evidence>
<dbReference type="Gene3D" id="3.30.565.10">
    <property type="entry name" value="Histidine kinase-like ATPase, C-terminal domain"/>
    <property type="match status" value="1"/>
</dbReference>
<accession>A0AA36M7S2</accession>
<comment type="caution">
    <text evidence="1">The sequence shown here is derived from an EMBL/GenBank/DDBJ whole genome shotgun (WGS) entry which is preliminary data.</text>
</comment>
<evidence type="ECO:0000313" key="1">
    <source>
        <dbReference type="EMBL" id="CAJ0600755.1"/>
    </source>
</evidence>
<protein>
    <recommendedName>
        <fullName evidence="3">ATP-binding protein</fullName>
    </recommendedName>
</protein>
<dbReference type="AlphaFoldDB" id="A0AA36M7S2"/>